<feature type="transmembrane region" description="Helical" evidence="1">
    <location>
        <begin position="48"/>
        <end position="71"/>
    </location>
</feature>
<sequence length="159" mass="17686">MQDFINQLSEMNEIAQHLGIFLIGMIPLLEVFFAATVGAFVGAPFVTVLLVAMIGNWVSVMIIILPFDALFTRLRKRKQEKKGFIHGRAEKARRMYEKYGVPGLAILTPIIAPGHIAAFTSLAAGASKNKVIFWHTISIFIWGVLGIIMGYMLGFTFVR</sequence>
<keyword evidence="3" id="KW-1185">Reference proteome</keyword>
<dbReference type="EMBL" id="FMYM01000002">
    <property type="protein sequence ID" value="SDB85920.1"/>
    <property type="molecule type" value="Genomic_DNA"/>
</dbReference>
<reference evidence="3" key="1">
    <citation type="submission" date="2016-09" db="EMBL/GenBank/DDBJ databases">
        <authorList>
            <person name="Varghese N."/>
            <person name="Submissions S."/>
        </authorList>
    </citation>
    <scope>NUCLEOTIDE SEQUENCE [LARGE SCALE GENOMIC DNA]</scope>
    <source>
        <strain evidence="3">25nlg</strain>
    </source>
</reference>
<evidence type="ECO:0000256" key="1">
    <source>
        <dbReference type="SAM" id="Phobius"/>
    </source>
</evidence>
<gene>
    <name evidence="2" type="ORF">SAMN05421737_10259</name>
</gene>
<dbReference type="Proteomes" id="UP000242662">
    <property type="component" value="Unassembled WGS sequence"/>
</dbReference>
<evidence type="ECO:0000313" key="3">
    <source>
        <dbReference type="Proteomes" id="UP000242662"/>
    </source>
</evidence>
<dbReference type="Pfam" id="PF06695">
    <property type="entry name" value="Sm_multidrug_ex"/>
    <property type="match status" value="1"/>
</dbReference>
<dbReference type="STRING" id="1464122.SAMN05421737_10259"/>
<feature type="transmembrane region" description="Helical" evidence="1">
    <location>
        <begin position="20"/>
        <end position="42"/>
    </location>
</feature>
<dbReference type="AlphaFoldDB" id="A0A1G6GV48"/>
<keyword evidence="1" id="KW-0472">Membrane</keyword>
<proteinExistence type="predicted"/>
<organism evidence="2 3">
    <name type="scientific">Shouchella lonarensis</name>
    <dbReference type="NCBI Taxonomy" id="1464122"/>
    <lineage>
        <taxon>Bacteria</taxon>
        <taxon>Bacillati</taxon>
        <taxon>Bacillota</taxon>
        <taxon>Bacilli</taxon>
        <taxon>Bacillales</taxon>
        <taxon>Bacillaceae</taxon>
        <taxon>Shouchella</taxon>
    </lineage>
</organism>
<name>A0A1G6GV48_9BACI</name>
<keyword evidence="1" id="KW-0812">Transmembrane</keyword>
<accession>A0A1G6GV48</accession>
<dbReference type="RefSeq" id="WP_176763755.1">
    <property type="nucleotide sequence ID" value="NZ_FMYM01000002.1"/>
</dbReference>
<dbReference type="InterPro" id="IPR009577">
    <property type="entry name" value="Sm_multidrug_ex"/>
</dbReference>
<feature type="transmembrane region" description="Helical" evidence="1">
    <location>
        <begin position="101"/>
        <end position="126"/>
    </location>
</feature>
<feature type="transmembrane region" description="Helical" evidence="1">
    <location>
        <begin position="132"/>
        <end position="158"/>
    </location>
</feature>
<keyword evidence="1" id="KW-1133">Transmembrane helix</keyword>
<protein>
    <submittedName>
        <fullName evidence="2">Small multi-drug export protein</fullName>
    </submittedName>
</protein>
<evidence type="ECO:0000313" key="2">
    <source>
        <dbReference type="EMBL" id="SDB85920.1"/>
    </source>
</evidence>